<keyword evidence="2" id="KW-0498">Mitosis</keyword>
<dbReference type="GO" id="GO:0007091">
    <property type="term" value="P:metaphase/anaphase transition of mitotic cell cycle"/>
    <property type="evidence" value="ECO:0007669"/>
    <property type="project" value="TreeGrafter"/>
</dbReference>
<name>A0A2G2W6G1_CAPBA</name>
<dbReference type="GO" id="GO:0051301">
    <property type="term" value="P:cell division"/>
    <property type="evidence" value="ECO:0007669"/>
    <property type="project" value="UniProtKB-KW"/>
</dbReference>
<keyword evidence="5" id="KW-1185">Reference proteome</keyword>
<protein>
    <submittedName>
        <fullName evidence="4">Uncharacterized protein</fullName>
    </submittedName>
</protein>
<reference evidence="5" key="2">
    <citation type="journal article" date="2017" name="J. Anim. Genet.">
        <title>Multiple reference genome sequences of hot pepper reveal the massive evolution of plant disease resistance genes by retroduplication.</title>
        <authorList>
            <person name="Kim S."/>
            <person name="Park J."/>
            <person name="Yeom S.-I."/>
            <person name="Kim Y.-M."/>
            <person name="Seo E."/>
            <person name="Kim K.-T."/>
            <person name="Kim M.-S."/>
            <person name="Lee J.M."/>
            <person name="Cheong K."/>
            <person name="Shin H.-S."/>
            <person name="Kim S.-B."/>
            <person name="Han K."/>
            <person name="Lee J."/>
            <person name="Park M."/>
            <person name="Lee H.-A."/>
            <person name="Lee H.-Y."/>
            <person name="Lee Y."/>
            <person name="Oh S."/>
            <person name="Lee J.H."/>
            <person name="Choi E."/>
            <person name="Choi E."/>
            <person name="Lee S.E."/>
            <person name="Jeon J."/>
            <person name="Kim H."/>
            <person name="Choi G."/>
            <person name="Song H."/>
            <person name="Lee J."/>
            <person name="Lee S.-C."/>
            <person name="Kwon J.-K."/>
            <person name="Lee H.-Y."/>
            <person name="Koo N."/>
            <person name="Hong Y."/>
            <person name="Kim R.W."/>
            <person name="Kang W.-H."/>
            <person name="Huh J.H."/>
            <person name="Kang B.-C."/>
            <person name="Yang T.-J."/>
            <person name="Lee Y.-H."/>
            <person name="Bennetzen J.L."/>
            <person name="Choi D."/>
        </authorList>
    </citation>
    <scope>NUCLEOTIDE SEQUENCE [LARGE SCALE GENOMIC DNA]</scope>
    <source>
        <strain evidence="5">cv. PBC81</strain>
    </source>
</reference>
<dbReference type="PANTHER" id="PTHR12827:SF3">
    <property type="entry name" value="ANAPHASE-PROMOTING COMPLEX SUBUNIT 1"/>
    <property type="match status" value="1"/>
</dbReference>
<dbReference type="GO" id="GO:0005680">
    <property type="term" value="C:anaphase-promoting complex"/>
    <property type="evidence" value="ECO:0007669"/>
    <property type="project" value="InterPro"/>
</dbReference>
<dbReference type="GO" id="GO:0070979">
    <property type="term" value="P:protein K11-linked ubiquitination"/>
    <property type="evidence" value="ECO:0007669"/>
    <property type="project" value="TreeGrafter"/>
</dbReference>
<gene>
    <name evidence="4" type="ORF">CQW23_19671</name>
</gene>
<dbReference type="GO" id="GO:0031145">
    <property type="term" value="P:anaphase-promoting complex-dependent catabolic process"/>
    <property type="evidence" value="ECO:0007669"/>
    <property type="project" value="TreeGrafter"/>
</dbReference>
<evidence type="ECO:0000256" key="1">
    <source>
        <dbReference type="ARBA" id="ARBA00022618"/>
    </source>
</evidence>
<sequence length="205" mass="22782">MRATKGAALEYRLGVALEYLKASFTLQCFLSVHLSLISDQYSGVKTLVRRLLCSARPVVIQTPVNPTASDQDLQQTQLWQLCKRTTTLPFGRGAFTLATTCTLLTEDLTIPKLILAGWLPSQQNAMVNLDPNVRNVQELKSWPEFHNVVAVGLRLTPPQVALLYNSDIPWVKWNPPFTRQGSLQPKCAARVEVSDSDMPHGSRPA</sequence>
<dbReference type="PANTHER" id="PTHR12827">
    <property type="entry name" value="MEIOTIC CHECKPOINT REGULATOR TSG24 FAMILY MEMBER"/>
    <property type="match status" value="1"/>
</dbReference>
<keyword evidence="3" id="KW-0131">Cell cycle</keyword>
<organism evidence="4 5">
    <name type="scientific">Capsicum baccatum</name>
    <name type="common">Peruvian pepper</name>
    <dbReference type="NCBI Taxonomy" id="33114"/>
    <lineage>
        <taxon>Eukaryota</taxon>
        <taxon>Viridiplantae</taxon>
        <taxon>Streptophyta</taxon>
        <taxon>Embryophyta</taxon>
        <taxon>Tracheophyta</taxon>
        <taxon>Spermatophyta</taxon>
        <taxon>Magnoliopsida</taxon>
        <taxon>eudicotyledons</taxon>
        <taxon>Gunneridae</taxon>
        <taxon>Pentapetalae</taxon>
        <taxon>asterids</taxon>
        <taxon>lamiids</taxon>
        <taxon>Solanales</taxon>
        <taxon>Solanaceae</taxon>
        <taxon>Solanoideae</taxon>
        <taxon>Capsiceae</taxon>
        <taxon>Capsicum</taxon>
    </lineage>
</organism>
<dbReference type="AlphaFoldDB" id="A0A2G2W6G1"/>
<reference evidence="4 5" key="1">
    <citation type="journal article" date="2017" name="Genome Biol.">
        <title>New reference genome sequences of hot pepper reveal the massive evolution of plant disease-resistance genes by retroduplication.</title>
        <authorList>
            <person name="Kim S."/>
            <person name="Park J."/>
            <person name="Yeom S.I."/>
            <person name="Kim Y.M."/>
            <person name="Seo E."/>
            <person name="Kim K.T."/>
            <person name="Kim M.S."/>
            <person name="Lee J.M."/>
            <person name="Cheong K."/>
            <person name="Shin H.S."/>
            <person name="Kim S.B."/>
            <person name="Han K."/>
            <person name="Lee J."/>
            <person name="Park M."/>
            <person name="Lee H.A."/>
            <person name="Lee H.Y."/>
            <person name="Lee Y."/>
            <person name="Oh S."/>
            <person name="Lee J.H."/>
            <person name="Choi E."/>
            <person name="Choi E."/>
            <person name="Lee S.E."/>
            <person name="Jeon J."/>
            <person name="Kim H."/>
            <person name="Choi G."/>
            <person name="Song H."/>
            <person name="Lee J."/>
            <person name="Lee S.C."/>
            <person name="Kwon J.K."/>
            <person name="Lee H.Y."/>
            <person name="Koo N."/>
            <person name="Hong Y."/>
            <person name="Kim R.W."/>
            <person name="Kang W.H."/>
            <person name="Huh J.H."/>
            <person name="Kang B.C."/>
            <person name="Yang T.J."/>
            <person name="Lee Y.H."/>
            <person name="Bennetzen J.L."/>
            <person name="Choi D."/>
        </authorList>
    </citation>
    <scope>NUCLEOTIDE SEQUENCE [LARGE SCALE GENOMIC DNA]</scope>
    <source>
        <strain evidence="5">cv. PBC81</strain>
    </source>
</reference>
<dbReference type="OrthoDB" id="1710258at2759"/>
<dbReference type="Proteomes" id="UP000224567">
    <property type="component" value="Unassembled WGS sequence"/>
</dbReference>
<comment type="caution">
    <text evidence="4">The sequence shown here is derived from an EMBL/GenBank/DDBJ whole genome shotgun (WGS) entry which is preliminary data.</text>
</comment>
<dbReference type="STRING" id="33114.A0A2G2W6G1"/>
<keyword evidence="1" id="KW-0132">Cell division</keyword>
<evidence type="ECO:0000313" key="5">
    <source>
        <dbReference type="Proteomes" id="UP000224567"/>
    </source>
</evidence>
<proteinExistence type="predicted"/>
<evidence type="ECO:0000256" key="2">
    <source>
        <dbReference type="ARBA" id="ARBA00022776"/>
    </source>
</evidence>
<accession>A0A2G2W6G1</accession>
<dbReference type="EMBL" id="MLFT02000008">
    <property type="protein sequence ID" value="PHT40817.1"/>
    <property type="molecule type" value="Genomic_DNA"/>
</dbReference>
<evidence type="ECO:0000256" key="3">
    <source>
        <dbReference type="ARBA" id="ARBA00023306"/>
    </source>
</evidence>
<dbReference type="InterPro" id="IPR024990">
    <property type="entry name" value="Apc1"/>
</dbReference>
<dbReference type="GO" id="GO:0060090">
    <property type="term" value="F:molecular adaptor activity"/>
    <property type="evidence" value="ECO:0007669"/>
    <property type="project" value="TreeGrafter"/>
</dbReference>
<evidence type="ECO:0000313" key="4">
    <source>
        <dbReference type="EMBL" id="PHT40817.1"/>
    </source>
</evidence>